<keyword evidence="16" id="KW-1133">Transmembrane helix</keyword>
<accession>A0ABM0REW2</accession>
<gene>
    <name evidence="19" type="primary">CPD</name>
</gene>
<dbReference type="PANTHER" id="PTHR11532">
    <property type="entry name" value="PROTEASE M14 CARBOXYPEPTIDASE"/>
    <property type="match status" value="1"/>
</dbReference>
<feature type="compositionally biased region" description="Basic and acidic residues" evidence="15">
    <location>
        <begin position="630"/>
        <end position="639"/>
    </location>
</feature>
<dbReference type="PROSITE" id="PS00132">
    <property type="entry name" value="CARBOXYPEPT_ZN_1"/>
    <property type="match status" value="1"/>
</dbReference>
<dbReference type="EC" id="3.4.17.22" evidence="4"/>
<keyword evidence="11" id="KW-0482">Metalloprotease</keyword>
<dbReference type="CDD" id="cd06245">
    <property type="entry name" value="M14_CPD_III"/>
    <property type="match status" value="1"/>
</dbReference>
<keyword evidence="10" id="KW-0862">Zinc</keyword>
<dbReference type="InterPro" id="IPR033848">
    <property type="entry name" value="M14_CPD_III"/>
</dbReference>
<feature type="active site" description="Proton donor/acceptor" evidence="14">
    <location>
        <position position="461"/>
    </location>
</feature>
<evidence type="ECO:0000256" key="13">
    <source>
        <dbReference type="ARBA" id="ARBA00030819"/>
    </source>
</evidence>
<evidence type="ECO:0000256" key="10">
    <source>
        <dbReference type="ARBA" id="ARBA00022833"/>
    </source>
</evidence>
<dbReference type="InterPro" id="IPR050753">
    <property type="entry name" value="Peptidase_M14_domain"/>
</dbReference>
<keyword evidence="9" id="KW-0378">Hydrolase</keyword>
<comment type="similarity">
    <text evidence="3 14">Belongs to the peptidase M14 family.</text>
</comment>
<name>A0ABM0REW2_GALVR</name>
<dbReference type="GeneID" id="103597134"/>
<feature type="domain" description="Peptidase M14" evidence="17">
    <location>
        <begin position="521"/>
        <end position="800"/>
    </location>
</feature>
<dbReference type="InterPro" id="IPR000834">
    <property type="entry name" value="Peptidase_M14"/>
</dbReference>
<evidence type="ECO:0000256" key="9">
    <source>
        <dbReference type="ARBA" id="ARBA00022801"/>
    </source>
</evidence>
<dbReference type="CDD" id="cd03863">
    <property type="entry name" value="M14_CPD_II"/>
    <property type="match status" value="1"/>
</dbReference>
<dbReference type="SUPFAM" id="SSF49464">
    <property type="entry name" value="Carboxypeptidase regulatory domain-like"/>
    <property type="match status" value="2"/>
</dbReference>
<evidence type="ECO:0000256" key="12">
    <source>
        <dbReference type="ARBA" id="ARBA00023180"/>
    </source>
</evidence>
<keyword evidence="12" id="KW-0325">Glycoprotein</keyword>
<feature type="domain" description="Peptidase M14" evidence="17">
    <location>
        <begin position="1"/>
        <end position="79"/>
    </location>
</feature>
<sequence length="969" mass="108239">MKTGEPHCPGDEDETFKDGITNGAHWYDVEGGMQDYNYVWANCFEITLELSCCKYPPASQLQQEWENNRESLITLIEKVHIGVKGFVKDSVTGSGLENATVSVAGINHNITTGRFGDFHRLLVPGTYNLTVVLTGYMPLTVYNIVVKEGPATQVDFSLRPTVTSLIPDTTEAVATASTVAIPNIPSETSSSYQPIQPKDFHHHHFPDMEIFLRRFANEYSNITRLYSLGKSVESRELYVMEISDNPGVHEPGEPEFKYIGNMHGNEVVGRELLLNLIEYLCKNFGTDTEVTDLVRSTRIHLMPSMNPDGYEKSQEGDSIGVTGRNNSNNFDLNRNFPDQFVQITDPTQPETIAVMSWMKAYPFVLSANLHGGSLVVNYPFDDDEQGLATYSKSPDDAVFQQIALSYSKENSQMYQGRPCKNMYPNEYFPHGITNGASWYNVPGGMQDWNYLQTNCFEVTIELGCVKYPLEKDLPKFWEQNRRSLIQFMKQVHQGVKGFVLDATDGRGILNATISVAEINHPVTTYKTGDYWRLLVPGTYKITASARGLGQSAEYRHIWSLEISNKPNISEPEEPKIRFVAGIHGNAPVGTELLLALAEFLCLNYKKNPAVTQLVDRTRIVIVPSLNPDGRERAQEKDCTSKTGQTNAHGKDLDTDFTSNASQPETKAIIENLIQKQDFSLSVALDGGSVLVTYPYDKPVQTVENKETLKHLASLYANNHPSMHMGQPSCPNKSDENIPGGVMRGAEWHSHLGSMKDYSVTYGHCPEITVYTSCCYFPGAAQLPSLWAENKRSLLSMLVEVHKGVHGLVKDKTGKPISKAVIVLNEGIKVHTKEGGYFHILLAPGVHNINAIADGYQQQHSQVFVHHDAASSVVIVFDADNRIFGLPRELVVTVSGATMSALILTACIIWCICSIKSNRHKDGFHRLRQHHDEYEDEIRMMSTGSKKSLLSHEFQDETDTEEETLYSSKH</sequence>
<proteinExistence type="inferred from homology"/>
<evidence type="ECO:0000256" key="7">
    <source>
        <dbReference type="ARBA" id="ARBA00022670"/>
    </source>
</evidence>
<feature type="domain" description="Peptidase M14" evidence="17">
    <location>
        <begin position="201"/>
        <end position="491"/>
    </location>
</feature>
<evidence type="ECO:0000256" key="15">
    <source>
        <dbReference type="SAM" id="MobiDB-lite"/>
    </source>
</evidence>
<evidence type="ECO:0000256" key="5">
    <source>
        <dbReference type="ARBA" id="ARBA00014107"/>
    </source>
</evidence>
<dbReference type="SUPFAM" id="SSF53187">
    <property type="entry name" value="Zn-dependent exopeptidases"/>
    <property type="match status" value="3"/>
</dbReference>
<feature type="region of interest" description="Disordered" evidence="15">
    <location>
        <begin position="630"/>
        <end position="657"/>
    </location>
</feature>
<keyword evidence="8" id="KW-0479">Metal-binding</keyword>
<organism evidence="18 19">
    <name type="scientific">Galeopterus variegatus</name>
    <name type="common">Malayan flying lemur</name>
    <name type="synonym">Cynocephalus variegatus</name>
    <dbReference type="NCBI Taxonomy" id="482537"/>
    <lineage>
        <taxon>Eukaryota</taxon>
        <taxon>Metazoa</taxon>
        <taxon>Chordata</taxon>
        <taxon>Craniata</taxon>
        <taxon>Vertebrata</taxon>
        <taxon>Euteleostomi</taxon>
        <taxon>Mammalia</taxon>
        <taxon>Eutheria</taxon>
        <taxon>Euarchontoglires</taxon>
        <taxon>Dermoptera</taxon>
        <taxon>Cynocephalidae</taxon>
        <taxon>Galeopterus</taxon>
    </lineage>
</organism>
<comment type="cofactor">
    <cofactor evidence="2">
        <name>Zn(2+)</name>
        <dbReference type="ChEBI" id="CHEBI:29105"/>
    </cofactor>
</comment>
<evidence type="ECO:0000313" key="19">
    <source>
        <dbReference type="RefSeq" id="XP_008579153.1"/>
    </source>
</evidence>
<dbReference type="SMART" id="SM00631">
    <property type="entry name" value="Zn_pept"/>
    <property type="match status" value="2"/>
</dbReference>
<comment type="caution">
    <text evidence="14">Lacks conserved residue(s) required for the propagation of feature annotation.</text>
</comment>
<dbReference type="InterPro" id="IPR034224">
    <property type="entry name" value="M14_CPD_II"/>
</dbReference>
<dbReference type="CDD" id="cd11308">
    <property type="entry name" value="Peptidase_M14NE-CP-C_like"/>
    <property type="match status" value="3"/>
</dbReference>
<dbReference type="InterPro" id="IPR057247">
    <property type="entry name" value="CARBOXYPEPT_ZN_2"/>
</dbReference>
<keyword evidence="6 19" id="KW-0121">Carboxypeptidase</keyword>
<dbReference type="Gene3D" id="3.40.630.10">
    <property type="entry name" value="Zn peptidases"/>
    <property type="match status" value="3"/>
</dbReference>
<evidence type="ECO:0000256" key="6">
    <source>
        <dbReference type="ARBA" id="ARBA00022645"/>
    </source>
</evidence>
<dbReference type="RefSeq" id="XP_008579153.1">
    <property type="nucleotide sequence ID" value="XM_008580931.1"/>
</dbReference>
<dbReference type="InterPro" id="IPR008969">
    <property type="entry name" value="CarboxyPept-like_regulatory"/>
</dbReference>
<feature type="region of interest" description="Disordered" evidence="15">
    <location>
        <begin position="948"/>
        <end position="969"/>
    </location>
</feature>
<evidence type="ECO:0000256" key="14">
    <source>
        <dbReference type="PROSITE-ProRule" id="PRU01379"/>
    </source>
</evidence>
<reference evidence="19" key="1">
    <citation type="submission" date="2025-08" db="UniProtKB">
        <authorList>
            <consortium name="RefSeq"/>
        </authorList>
    </citation>
    <scope>IDENTIFICATION</scope>
</reference>
<dbReference type="PRINTS" id="PR00765">
    <property type="entry name" value="CRBOXYPTASEA"/>
</dbReference>
<evidence type="ECO:0000256" key="1">
    <source>
        <dbReference type="ARBA" id="ARBA00000614"/>
    </source>
</evidence>
<protein>
    <recommendedName>
        <fullName evidence="5">Carboxypeptidase D</fullName>
        <ecNumber evidence="4">3.4.17.22</ecNumber>
    </recommendedName>
    <alternativeName>
        <fullName evidence="13">Metallocarboxypeptidase D</fullName>
    </alternativeName>
</protein>
<evidence type="ECO:0000256" key="11">
    <source>
        <dbReference type="ARBA" id="ARBA00023049"/>
    </source>
</evidence>
<evidence type="ECO:0000259" key="17">
    <source>
        <dbReference type="PROSITE" id="PS52035"/>
    </source>
</evidence>
<dbReference type="PROSITE" id="PS52035">
    <property type="entry name" value="PEPTIDASE_M14"/>
    <property type="match status" value="3"/>
</dbReference>
<evidence type="ECO:0000313" key="18">
    <source>
        <dbReference type="Proteomes" id="UP000694923"/>
    </source>
</evidence>
<keyword evidence="16" id="KW-0812">Transmembrane</keyword>
<evidence type="ECO:0000256" key="3">
    <source>
        <dbReference type="ARBA" id="ARBA00005988"/>
    </source>
</evidence>
<evidence type="ECO:0000256" key="8">
    <source>
        <dbReference type="ARBA" id="ARBA00022723"/>
    </source>
</evidence>
<evidence type="ECO:0000256" key="2">
    <source>
        <dbReference type="ARBA" id="ARBA00001947"/>
    </source>
</evidence>
<dbReference type="GO" id="GO:0004180">
    <property type="term" value="F:carboxypeptidase activity"/>
    <property type="evidence" value="ECO:0007669"/>
    <property type="project" value="UniProtKB-KW"/>
</dbReference>
<keyword evidence="18" id="KW-1185">Reference proteome</keyword>
<feature type="active site" description="Proton donor/acceptor" evidence="14">
    <location>
        <position position="49"/>
    </location>
</feature>
<dbReference type="Pfam" id="PF00246">
    <property type="entry name" value="Peptidase_M14"/>
    <property type="match status" value="3"/>
</dbReference>
<evidence type="ECO:0000256" key="16">
    <source>
        <dbReference type="SAM" id="Phobius"/>
    </source>
</evidence>
<dbReference type="InterPro" id="IPR057246">
    <property type="entry name" value="CARBOXYPEPT_ZN_1"/>
</dbReference>
<keyword evidence="7" id="KW-0645">Protease</keyword>
<dbReference type="Pfam" id="PF13620">
    <property type="entry name" value="CarboxypepD_reg"/>
    <property type="match status" value="2"/>
</dbReference>
<keyword evidence="16" id="KW-0472">Membrane</keyword>
<evidence type="ECO:0000256" key="4">
    <source>
        <dbReference type="ARBA" id="ARBA00012811"/>
    </source>
</evidence>
<comment type="catalytic activity">
    <reaction evidence="1">
        <text>Releases C-terminal Arg and Lys from polypeptides.</text>
        <dbReference type="EC" id="3.4.17.22"/>
    </reaction>
</comment>
<dbReference type="PANTHER" id="PTHR11532:SF73">
    <property type="entry name" value="CARBOXYPEPTIDASE D"/>
    <property type="match status" value="1"/>
</dbReference>
<dbReference type="Gene3D" id="2.60.40.1120">
    <property type="entry name" value="Carboxypeptidase-like, regulatory domain"/>
    <property type="match status" value="2"/>
</dbReference>
<dbReference type="PROSITE" id="PS00133">
    <property type="entry name" value="CARBOXYPEPT_ZN_2"/>
    <property type="match status" value="1"/>
</dbReference>
<dbReference type="Proteomes" id="UP000694923">
    <property type="component" value="Unplaced"/>
</dbReference>
<feature type="transmembrane region" description="Helical" evidence="16">
    <location>
        <begin position="889"/>
        <end position="912"/>
    </location>
</feature>